<sequence>MLGIGNGVALELELELKLEFEFEFELDGVLESLFRWCFVWHVWHVRGVWRAVRLRRRVVADSGLV</sequence>
<dbReference type="EMBL" id="AOHS01000009">
    <property type="protein sequence ID" value="ELY33591.1"/>
    <property type="molecule type" value="Genomic_DNA"/>
</dbReference>
<dbReference type="AlphaFoldDB" id="L9V9F4"/>
<dbReference type="RefSeq" id="WP_004213827.1">
    <property type="nucleotide sequence ID" value="NC_013922.1"/>
</dbReference>
<comment type="caution">
    <text evidence="1">The sequence shown here is derived from an EMBL/GenBank/DDBJ whole genome shotgun (WGS) entry which is preliminary data.</text>
</comment>
<organism evidence="1 2">
    <name type="scientific">Natrialba magadii (strain ATCC 43099 / DSM 3394 / CCM 3739 / CIP 104546 / IAM 13178 / JCM 8861 / NBRC 102185 / NCIMB 2190 / MS3)</name>
    <name type="common">Natronobacterium magadii</name>
    <dbReference type="NCBI Taxonomy" id="547559"/>
    <lineage>
        <taxon>Archaea</taxon>
        <taxon>Methanobacteriati</taxon>
        <taxon>Methanobacteriota</taxon>
        <taxon>Stenosarchaea group</taxon>
        <taxon>Halobacteria</taxon>
        <taxon>Halobacteriales</taxon>
        <taxon>Natrialbaceae</taxon>
        <taxon>Natrialba</taxon>
    </lineage>
</organism>
<accession>L9V9F4</accession>
<gene>
    <name evidence="1" type="ORF">C500_02125</name>
</gene>
<evidence type="ECO:0000313" key="2">
    <source>
        <dbReference type="Proteomes" id="UP000011543"/>
    </source>
</evidence>
<dbReference type="PATRIC" id="fig|547559.17.peg.402"/>
<protein>
    <submittedName>
        <fullName evidence="1">Uncharacterized protein</fullName>
    </submittedName>
</protein>
<dbReference type="Proteomes" id="UP000011543">
    <property type="component" value="Unassembled WGS sequence"/>
</dbReference>
<name>L9V9F4_NATMM</name>
<reference evidence="1 2" key="1">
    <citation type="journal article" date="2014" name="PLoS Genet.">
        <title>Phylogenetically driven sequencing of extremely halophilic archaea reveals strategies for static and dynamic osmo-response.</title>
        <authorList>
            <person name="Becker E.A."/>
            <person name="Seitzer P.M."/>
            <person name="Tritt A."/>
            <person name="Larsen D."/>
            <person name="Krusor M."/>
            <person name="Yao A.I."/>
            <person name="Wu D."/>
            <person name="Madern D."/>
            <person name="Eisen J.A."/>
            <person name="Darling A.E."/>
            <person name="Facciotti M.T."/>
        </authorList>
    </citation>
    <scope>NUCLEOTIDE SEQUENCE [LARGE SCALE GENOMIC DNA]</scope>
    <source>
        <strain evidence="2">ATCC 43099 / DSM 3394 / CCM 3739 / CIP 104546 / IAM 13178 / JCM 8861 / NBRC 102185 / NCIMB 2190 / MS3</strain>
    </source>
</reference>
<evidence type="ECO:0000313" key="1">
    <source>
        <dbReference type="EMBL" id="ELY33591.1"/>
    </source>
</evidence>
<dbReference type="GeneID" id="25139602"/>
<proteinExistence type="predicted"/>